<dbReference type="Gramene" id="Pp3c18_4730V3.6">
    <property type="protein sequence ID" value="Pp3c18_4730V3.6"/>
    <property type="gene ID" value="Pp3c18_4730"/>
</dbReference>
<sequence length="544" mass="59137">MSFSDDEAHALGKGSGKQKIGEVEPELAITGSSSSKLLVTVDSFGAVNVLTPDKFGALREPEGERPNACFDVQNKVESSTRSSNPFEHYARGSKYSQACPEATGSTNDSTWTKYMEVFEDKGTGVLSSKETGAQNPGLQSSTPIFSTLHERTSTRSGGGPRVRRFCSPTEYVVGETLKQQGFSRKDLVVADHNVSQPVAEDRSLPTAHSRCSQAPIIVTPTRTPTVGYSFERTLLVQGSSHSSLPNEQISLEVLPRFPLMVPGSSGDARHSRESTDQYPRRIEYKFASASLEASLLQYMEERERKQINEAYEENRMRGYVTSPEDLIWGSVKHYCGIVLDRETRTLLGTAVLFVPPDPSMSGCSTFFKSAWVTCVKVVEGRTEVLIKTSKGGIHVAQLMLTSTTLGLALFSVHVWQGTFALAFLSRVTGPASLPHRLFVDVARNDRVYVIGYEEPLGSETGLLADVRVRSGRVIDAGRHAIVEIDFETGRLGGSINIAAGFRGGLVVRADGLLAGLVTGEILGGHPTNIDFSYAINIYSLLAEL</sequence>
<name>A0A7I4BK05_PHYPA</name>
<reference evidence="2" key="3">
    <citation type="submission" date="2020-12" db="UniProtKB">
        <authorList>
            <consortium name="EnsemblPlants"/>
        </authorList>
    </citation>
    <scope>IDENTIFICATION</scope>
</reference>
<dbReference type="RefSeq" id="XP_073396931.1">
    <property type="nucleotide sequence ID" value="XM_073540830.1"/>
</dbReference>
<dbReference type="Gramene" id="Pp3c18_4730V3.4">
    <property type="protein sequence ID" value="Pp3c18_4730V3.4"/>
    <property type="gene ID" value="Pp3c18_4730"/>
</dbReference>
<reference evidence="2 3" key="1">
    <citation type="journal article" date="2008" name="Science">
        <title>The Physcomitrella genome reveals evolutionary insights into the conquest of land by plants.</title>
        <authorList>
            <person name="Rensing S."/>
            <person name="Lang D."/>
            <person name="Zimmer A."/>
            <person name="Terry A."/>
            <person name="Salamov A."/>
            <person name="Shapiro H."/>
            <person name="Nishiyama T."/>
            <person name="Perroud P.-F."/>
            <person name="Lindquist E."/>
            <person name="Kamisugi Y."/>
            <person name="Tanahashi T."/>
            <person name="Sakakibara K."/>
            <person name="Fujita T."/>
            <person name="Oishi K."/>
            <person name="Shin-I T."/>
            <person name="Kuroki Y."/>
            <person name="Toyoda A."/>
            <person name="Suzuki Y."/>
            <person name="Hashimoto A."/>
            <person name="Yamaguchi K."/>
            <person name="Sugano A."/>
            <person name="Kohara Y."/>
            <person name="Fujiyama A."/>
            <person name="Anterola A."/>
            <person name="Aoki S."/>
            <person name="Ashton N."/>
            <person name="Barbazuk W.B."/>
            <person name="Barker E."/>
            <person name="Bennetzen J."/>
            <person name="Bezanilla M."/>
            <person name="Blankenship R."/>
            <person name="Cho S.H."/>
            <person name="Dutcher S."/>
            <person name="Estelle M."/>
            <person name="Fawcett J.A."/>
            <person name="Gundlach H."/>
            <person name="Hanada K."/>
            <person name="Heyl A."/>
            <person name="Hicks K.A."/>
            <person name="Hugh J."/>
            <person name="Lohr M."/>
            <person name="Mayer K."/>
            <person name="Melkozernov A."/>
            <person name="Murata T."/>
            <person name="Nelson D."/>
            <person name="Pils B."/>
            <person name="Prigge M."/>
            <person name="Reiss B."/>
            <person name="Renner T."/>
            <person name="Rombauts S."/>
            <person name="Rushton P."/>
            <person name="Sanderfoot A."/>
            <person name="Schween G."/>
            <person name="Shiu S.-H."/>
            <person name="Stueber K."/>
            <person name="Theodoulou F.L."/>
            <person name="Tu H."/>
            <person name="Van de Peer Y."/>
            <person name="Verrier P.J."/>
            <person name="Waters E."/>
            <person name="Wood A."/>
            <person name="Yang L."/>
            <person name="Cove D."/>
            <person name="Cuming A."/>
            <person name="Hasebe M."/>
            <person name="Lucas S."/>
            <person name="Mishler D.B."/>
            <person name="Reski R."/>
            <person name="Grigoriev I."/>
            <person name="Quatrano R.S."/>
            <person name="Boore J.L."/>
        </authorList>
    </citation>
    <scope>NUCLEOTIDE SEQUENCE [LARGE SCALE GENOMIC DNA]</scope>
    <source>
        <strain evidence="2 3">cv. Gransden 2004</strain>
    </source>
</reference>
<evidence type="ECO:0000313" key="2">
    <source>
        <dbReference type="EnsemblPlants" id="Pp3c18_4730V3.4"/>
    </source>
</evidence>
<dbReference type="EnsemblPlants" id="Pp3c18_4730V3.4">
    <property type="protein sequence ID" value="Pp3c18_4730V3.4"/>
    <property type="gene ID" value="Pp3c18_4730"/>
</dbReference>
<dbReference type="InterPro" id="IPR009003">
    <property type="entry name" value="Peptidase_S1_PA"/>
</dbReference>
<feature type="region of interest" description="Disordered" evidence="1">
    <location>
        <begin position="1"/>
        <end position="23"/>
    </location>
</feature>
<reference evidence="2 3" key="2">
    <citation type="journal article" date="2018" name="Plant J.">
        <title>The Physcomitrella patens chromosome-scale assembly reveals moss genome structure and evolution.</title>
        <authorList>
            <person name="Lang D."/>
            <person name="Ullrich K.K."/>
            <person name="Murat F."/>
            <person name="Fuchs J."/>
            <person name="Jenkins J."/>
            <person name="Haas F.B."/>
            <person name="Piednoel M."/>
            <person name="Gundlach H."/>
            <person name="Van Bel M."/>
            <person name="Meyberg R."/>
            <person name="Vives C."/>
            <person name="Morata J."/>
            <person name="Symeonidi A."/>
            <person name="Hiss M."/>
            <person name="Muchero W."/>
            <person name="Kamisugi Y."/>
            <person name="Saleh O."/>
            <person name="Blanc G."/>
            <person name="Decker E.L."/>
            <person name="van Gessel N."/>
            <person name="Grimwood J."/>
            <person name="Hayes R.D."/>
            <person name="Graham S.W."/>
            <person name="Gunter L.E."/>
            <person name="McDaniel S.F."/>
            <person name="Hoernstein S.N.W."/>
            <person name="Larsson A."/>
            <person name="Li F.W."/>
            <person name="Perroud P.F."/>
            <person name="Phillips J."/>
            <person name="Ranjan P."/>
            <person name="Rokshar D.S."/>
            <person name="Rothfels C.J."/>
            <person name="Schneider L."/>
            <person name="Shu S."/>
            <person name="Stevenson D.W."/>
            <person name="Thummler F."/>
            <person name="Tillich M."/>
            <person name="Villarreal Aguilar J.C."/>
            <person name="Widiez T."/>
            <person name="Wong G.K."/>
            <person name="Wymore A."/>
            <person name="Zhang Y."/>
            <person name="Zimmer A.D."/>
            <person name="Quatrano R.S."/>
            <person name="Mayer K.F.X."/>
            <person name="Goodstein D."/>
            <person name="Casacuberta J.M."/>
            <person name="Vandepoele K."/>
            <person name="Reski R."/>
            <person name="Cuming A.C."/>
            <person name="Tuskan G.A."/>
            <person name="Maumus F."/>
            <person name="Salse J."/>
            <person name="Schmutz J."/>
            <person name="Rensing S.A."/>
        </authorList>
    </citation>
    <scope>NUCLEOTIDE SEQUENCE [LARGE SCALE GENOMIC DNA]</scope>
    <source>
        <strain evidence="2 3">cv. Gransden 2004</strain>
    </source>
</reference>
<dbReference type="RefSeq" id="XP_073396933.1">
    <property type="nucleotide sequence ID" value="XM_073540832.1"/>
</dbReference>
<gene>
    <name evidence="2" type="primary">LOC112294985</name>
</gene>
<accession>A0A7I4BK05</accession>
<feature type="compositionally biased region" description="Basic and acidic residues" evidence="1">
    <location>
        <begin position="1"/>
        <end position="10"/>
    </location>
</feature>
<dbReference type="EMBL" id="ABEU02000018">
    <property type="status" value="NOT_ANNOTATED_CDS"/>
    <property type="molecule type" value="Genomic_DNA"/>
</dbReference>
<dbReference type="RefSeq" id="XP_073396932.1">
    <property type="nucleotide sequence ID" value="XM_073540831.1"/>
</dbReference>
<evidence type="ECO:0000256" key="1">
    <source>
        <dbReference type="SAM" id="MobiDB-lite"/>
    </source>
</evidence>
<dbReference type="EnsemblPlants" id="Pp3c18_4730V3.6">
    <property type="protein sequence ID" value="Pp3c18_4730V3.6"/>
    <property type="gene ID" value="Pp3c18_4730"/>
</dbReference>
<dbReference type="RefSeq" id="XP_024401795.1">
    <property type="nucleotide sequence ID" value="XM_024546027.2"/>
</dbReference>
<proteinExistence type="predicted"/>
<protein>
    <submittedName>
        <fullName evidence="2">Uncharacterized protein</fullName>
    </submittedName>
</protein>
<evidence type="ECO:0000313" key="3">
    <source>
        <dbReference type="Proteomes" id="UP000006727"/>
    </source>
</evidence>
<dbReference type="SUPFAM" id="SSF50494">
    <property type="entry name" value="Trypsin-like serine proteases"/>
    <property type="match status" value="1"/>
</dbReference>
<organism evidence="2 3">
    <name type="scientific">Physcomitrium patens</name>
    <name type="common">Spreading-leaved earth moss</name>
    <name type="synonym">Physcomitrella patens</name>
    <dbReference type="NCBI Taxonomy" id="3218"/>
    <lineage>
        <taxon>Eukaryota</taxon>
        <taxon>Viridiplantae</taxon>
        <taxon>Streptophyta</taxon>
        <taxon>Embryophyta</taxon>
        <taxon>Bryophyta</taxon>
        <taxon>Bryophytina</taxon>
        <taxon>Bryopsida</taxon>
        <taxon>Funariidae</taxon>
        <taxon>Funariales</taxon>
        <taxon>Funariaceae</taxon>
        <taxon>Physcomitrium</taxon>
    </lineage>
</organism>
<dbReference type="RefSeq" id="XP_024401796.1">
    <property type="nucleotide sequence ID" value="XM_024546028.2"/>
</dbReference>
<dbReference type="GeneID" id="112294985"/>
<dbReference type="AlphaFoldDB" id="A0A7I4BK05"/>
<dbReference type="Proteomes" id="UP000006727">
    <property type="component" value="Chromosome 18"/>
</dbReference>
<keyword evidence="3" id="KW-1185">Reference proteome</keyword>